<organism evidence="3 4">
    <name type="scientific">Anaeromicropila populeti</name>
    <dbReference type="NCBI Taxonomy" id="37658"/>
    <lineage>
        <taxon>Bacteria</taxon>
        <taxon>Bacillati</taxon>
        <taxon>Bacillota</taxon>
        <taxon>Clostridia</taxon>
        <taxon>Lachnospirales</taxon>
        <taxon>Lachnospiraceae</taxon>
        <taxon>Anaeromicropila</taxon>
    </lineage>
</organism>
<dbReference type="EMBL" id="FOYZ01000003">
    <property type="protein sequence ID" value="SFR69002.1"/>
    <property type="molecule type" value="Genomic_DNA"/>
</dbReference>
<dbReference type="SMART" id="SM00014">
    <property type="entry name" value="acidPPc"/>
    <property type="match status" value="1"/>
</dbReference>
<dbReference type="RefSeq" id="WP_092559635.1">
    <property type="nucleotide sequence ID" value="NZ_FOYZ01000003.1"/>
</dbReference>
<feature type="domain" description="Phosphatidic acid phosphatase type 2/haloperoxidase" evidence="2">
    <location>
        <begin position="58"/>
        <end position="169"/>
    </location>
</feature>
<keyword evidence="1" id="KW-0812">Transmembrane</keyword>
<keyword evidence="4" id="KW-1185">Reference proteome</keyword>
<dbReference type="InterPro" id="IPR036938">
    <property type="entry name" value="PAP2/HPO_sf"/>
</dbReference>
<keyword evidence="1" id="KW-0472">Membrane</keyword>
<keyword evidence="1" id="KW-1133">Transmembrane helix</keyword>
<accession>A0A1I6IQI3</accession>
<dbReference type="AlphaFoldDB" id="A0A1I6IQI3"/>
<dbReference type="SUPFAM" id="SSF48317">
    <property type="entry name" value="Acid phosphatase/Vanadium-dependent haloperoxidase"/>
    <property type="match status" value="1"/>
</dbReference>
<evidence type="ECO:0000256" key="1">
    <source>
        <dbReference type="SAM" id="Phobius"/>
    </source>
</evidence>
<feature type="transmembrane region" description="Helical" evidence="1">
    <location>
        <begin position="130"/>
        <end position="148"/>
    </location>
</feature>
<feature type="transmembrane region" description="Helical" evidence="1">
    <location>
        <begin position="58"/>
        <end position="77"/>
    </location>
</feature>
<feature type="transmembrane region" description="Helical" evidence="1">
    <location>
        <begin position="103"/>
        <end position="123"/>
    </location>
</feature>
<evidence type="ECO:0000313" key="4">
    <source>
        <dbReference type="Proteomes" id="UP000199659"/>
    </source>
</evidence>
<dbReference type="PANTHER" id="PTHR14969:SF13">
    <property type="entry name" value="AT30094P"/>
    <property type="match status" value="1"/>
</dbReference>
<evidence type="ECO:0000259" key="2">
    <source>
        <dbReference type="SMART" id="SM00014"/>
    </source>
</evidence>
<dbReference type="Gene3D" id="1.20.144.10">
    <property type="entry name" value="Phosphatidic acid phosphatase type 2/haloperoxidase"/>
    <property type="match status" value="1"/>
</dbReference>
<protein>
    <submittedName>
        <fullName evidence="3">Undecaprenyl-diphosphatase</fullName>
    </submittedName>
</protein>
<name>A0A1I6IQI3_9FIRM</name>
<dbReference type="STRING" id="37658.SAMN05661086_01041"/>
<proteinExistence type="predicted"/>
<feature type="transmembrane region" description="Helical" evidence="1">
    <location>
        <begin position="28"/>
        <end position="51"/>
    </location>
</feature>
<dbReference type="OrthoDB" id="9789113at2"/>
<evidence type="ECO:0000313" key="3">
    <source>
        <dbReference type="EMBL" id="SFR69002.1"/>
    </source>
</evidence>
<feature type="transmembrane region" description="Helical" evidence="1">
    <location>
        <begin position="154"/>
        <end position="172"/>
    </location>
</feature>
<dbReference type="Pfam" id="PF01569">
    <property type="entry name" value="PAP2"/>
    <property type="match status" value="1"/>
</dbReference>
<dbReference type="PANTHER" id="PTHR14969">
    <property type="entry name" value="SPHINGOSINE-1-PHOSPHATE PHOSPHOHYDROLASE"/>
    <property type="match status" value="1"/>
</dbReference>
<dbReference type="InterPro" id="IPR000326">
    <property type="entry name" value="PAP2/HPO"/>
</dbReference>
<sequence>MITTITELDQNILLWIQEYLRTPVLTKIMQMITVLGDNAIIWTLIGFGLVFYAKYRRVGFVVNLSVMLEMFVVNQFLKNIFARTRPFVAMEELEHLTRAPHSYSFPSGHTASSFAAAMVLFLMLPRKYGISALCLAALIGFSRIYLGVHYLTDVLAGMALGMGIAYISVYAGKKIPE</sequence>
<dbReference type="CDD" id="cd03392">
    <property type="entry name" value="PAP2_like_2"/>
    <property type="match status" value="1"/>
</dbReference>
<dbReference type="Proteomes" id="UP000199659">
    <property type="component" value="Unassembled WGS sequence"/>
</dbReference>
<reference evidence="3 4" key="1">
    <citation type="submission" date="2016-10" db="EMBL/GenBank/DDBJ databases">
        <authorList>
            <person name="de Groot N.N."/>
        </authorList>
    </citation>
    <scope>NUCLEOTIDE SEQUENCE [LARGE SCALE GENOMIC DNA]</scope>
    <source>
        <strain evidence="3 4">743A</strain>
    </source>
</reference>
<gene>
    <name evidence="3" type="ORF">SAMN05661086_01041</name>
</gene>